<organism evidence="1 2">
    <name type="scientific">Bimuria novae-zelandiae CBS 107.79</name>
    <dbReference type="NCBI Taxonomy" id="1447943"/>
    <lineage>
        <taxon>Eukaryota</taxon>
        <taxon>Fungi</taxon>
        <taxon>Dikarya</taxon>
        <taxon>Ascomycota</taxon>
        <taxon>Pezizomycotina</taxon>
        <taxon>Dothideomycetes</taxon>
        <taxon>Pleosporomycetidae</taxon>
        <taxon>Pleosporales</taxon>
        <taxon>Massarineae</taxon>
        <taxon>Didymosphaeriaceae</taxon>
        <taxon>Bimuria</taxon>
    </lineage>
</organism>
<dbReference type="AlphaFoldDB" id="A0A6A5V1K1"/>
<reference evidence="1" key="1">
    <citation type="journal article" date="2020" name="Stud. Mycol.">
        <title>101 Dothideomycetes genomes: a test case for predicting lifestyles and emergence of pathogens.</title>
        <authorList>
            <person name="Haridas S."/>
            <person name="Albert R."/>
            <person name="Binder M."/>
            <person name="Bloem J."/>
            <person name="Labutti K."/>
            <person name="Salamov A."/>
            <person name="Andreopoulos B."/>
            <person name="Baker S."/>
            <person name="Barry K."/>
            <person name="Bills G."/>
            <person name="Bluhm B."/>
            <person name="Cannon C."/>
            <person name="Castanera R."/>
            <person name="Culley D."/>
            <person name="Daum C."/>
            <person name="Ezra D."/>
            <person name="Gonzalez J."/>
            <person name="Henrissat B."/>
            <person name="Kuo A."/>
            <person name="Liang C."/>
            <person name="Lipzen A."/>
            <person name="Lutzoni F."/>
            <person name="Magnuson J."/>
            <person name="Mondo S."/>
            <person name="Nolan M."/>
            <person name="Ohm R."/>
            <person name="Pangilinan J."/>
            <person name="Park H.-J."/>
            <person name="Ramirez L."/>
            <person name="Alfaro M."/>
            <person name="Sun H."/>
            <person name="Tritt A."/>
            <person name="Yoshinaga Y."/>
            <person name="Zwiers L.-H."/>
            <person name="Turgeon B."/>
            <person name="Goodwin S."/>
            <person name="Spatafora J."/>
            <person name="Crous P."/>
            <person name="Grigoriev I."/>
        </authorList>
    </citation>
    <scope>NUCLEOTIDE SEQUENCE</scope>
    <source>
        <strain evidence="1">CBS 107.79</strain>
    </source>
</reference>
<evidence type="ECO:0000313" key="1">
    <source>
        <dbReference type="EMBL" id="KAF1971121.1"/>
    </source>
</evidence>
<sequence>MVFCPSPRSAVGLGVSGLSEGSAGLRDQALSLLLVELILFMEGLFDQRFGLQRLCAIDVIRALCIVGKAAVDASTHGEGPGAAFLLNAAVAVTACCWGKGAVLLDGGLEPSCDLWWKIHVGVTAQADGVLQPGESNAGSWEREDLFLHCERVSRRARRDLLDTYGSRGSCSHRHPLRAGSGLRDWPPVRPTCAREWWGIDRCALAVKNIIKAAVKQLSARVLPPSREPMLPSIQPHRSLFLAEFLPVVTICGHHRPTGVSNRCPVGHQQLSALLGYNRYRCMPVKPTIADFNVKFCASAISPTDPDLVTAKEGIPMGFKEKKLETTINWEIVPHNRVTIITGRGKNVYWKGSNVHRTLITDTTYRNRTALLSKA</sequence>
<accession>A0A6A5V1K1</accession>
<keyword evidence="2" id="KW-1185">Reference proteome</keyword>
<protein>
    <submittedName>
        <fullName evidence="1">Uncharacterized protein</fullName>
    </submittedName>
</protein>
<gene>
    <name evidence="1" type="ORF">BU23DRAFT_570123</name>
</gene>
<dbReference type="Proteomes" id="UP000800036">
    <property type="component" value="Unassembled WGS sequence"/>
</dbReference>
<proteinExistence type="predicted"/>
<name>A0A6A5V1K1_9PLEO</name>
<dbReference type="OrthoDB" id="4255927at2759"/>
<dbReference type="EMBL" id="ML976695">
    <property type="protein sequence ID" value="KAF1971121.1"/>
    <property type="molecule type" value="Genomic_DNA"/>
</dbReference>
<evidence type="ECO:0000313" key="2">
    <source>
        <dbReference type="Proteomes" id="UP000800036"/>
    </source>
</evidence>